<reference evidence="5" key="1">
    <citation type="journal article" date="2019" name="Int. J. Syst. Evol. Microbiol.">
        <title>The Global Catalogue of Microorganisms (GCM) 10K type strain sequencing project: providing services to taxonomists for standard genome sequencing and annotation.</title>
        <authorList>
            <consortium name="The Broad Institute Genomics Platform"/>
            <consortium name="The Broad Institute Genome Sequencing Center for Infectious Disease"/>
            <person name="Wu L."/>
            <person name="Ma J."/>
        </authorList>
    </citation>
    <scope>NUCLEOTIDE SEQUENCE [LARGE SCALE GENOMIC DNA]</scope>
    <source>
        <strain evidence="5">CGMCC 4.7641</strain>
    </source>
</reference>
<dbReference type="InterPro" id="IPR003593">
    <property type="entry name" value="AAA+_ATPase"/>
</dbReference>
<proteinExistence type="predicted"/>
<accession>A0ABW5H9P6</accession>
<evidence type="ECO:0000256" key="2">
    <source>
        <dbReference type="ARBA" id="ARBA00022840"/>
    </source>
</evidence>
<evidence type="ECO:0000259" key="3">
    <source>
        <dbReference type="PROSITE" id="PS50893"/>
    </source>
</evidence>
<dbReference type="InterPro" id="IPR015854">
    <property type="entry name" value="ABC_transpr_LolD-like"/>
</dbReference>
<keyword evidence="5" id="KW-1185">Reference proteome</keyword>
<dbReference type="SMART" id="SM00382">
    <property type="entry name" value="AAA"/>
    <property type="match status" value="1"/>
</dbReference>
<evidence type="ECO:0000313" key="4">
    <source>
        <dbReference type="EMBL" id="MFD2470070.1"/>
    </source>
</evidence>
<dbReference type="PANTHER" id="PTHR24220">
    <property type="entry name" value="IMPORT ATP-BINDING PROTEIN"/>
    <property type="match status" value="1"/>
</dbReference>
<dbReference type="PROSITE" id="PS50893">
    <property type="entry name" value="ABC_TRANSPORTER_2"/>
    <property type="match status" value="1"/>
</dbReference>
<dbReference type="PROSITE" id="PS00211">
    <property type="entry name" value="ABC_TRANSPORTER_1"/>
    <property type="match status" value="1"/>
</dbReference>
<dbReference type="InterPro" id="IPR003439">
    <property type="entry name" value="ABC_transporter-like_ATP-bd"/>
</dbReference>
<dbReference type="RefSeq" id="WP_378306976.1">
    <property type="nucleotide sequence ID" value="NZ_JBHUKS010000015.1"/>
</dbReference>
<keyword evidence="2" id="KW-0067">ATP-binding</keyword>
<feature type="domain" description="ABC transporter" evidence="3">
    <location>
        <begin position="5"/>
        <end position="221"/>
    </location>
</feature>
<dbReference type="PANTHER" id="PTHR24220:SF86">
    <property type="entry name" value="ABC TRANSPORTER ABCH.1"/>
    <property type="match status" value="1"/>
</dbReference>
<protein>
    <submittedName>
        <fullName evidence="4">Bacteriocin export ABC transporter</fullName>
    </submittedName>
</protein>
<dbReference type="InterPro" id="IPR027417">
    <property type="entry name" value="P-loop_NTPase"/>
</dbReference>
<dbReference type="Proteomes" id="UP001597483">
    <property type="component" value="Unassembled WGS sequence"/>
</dbReference>
<dbReference type="InterPro" id="IPR019895">
    <property type="entry name" value="L_ocin_972_ABC"/>
</dbReference>
<dbReference type="NCBIfam" id="TIGR03608">
    <property type="entry name" value="L_ocin_972_ABC"/>
    <property type="match status" value="1"/>
</dbReference>
<evidence type="ECO:0000256" key="1">
    <source>
        <dbReference type="ARBA" id="ARBA00022741"/>
    </source>
</evidence>
<dbReference type="InterPro" id="IPR017871">
    <property type="entry name" value="ABC_transporter-like_CS"/>
</dbReference>
<sequence>MEFSCELRGVRKQYDGHPVLEDFDLSIEAGEFTALTGASGAGKLTVLNLLGLLEAPDAGEVRLFGEHAPRPRSRAANLLRRNRLGYLFQNFALIDSETVSANLEVALTYAKRGTPKPDRITDALAQVGLRRAERRKIHSLSGGEQQRVAVARLLLKPCDLILADEPTGSLDARNRDRVLDLLQKLNEAGKTVVVATHDAAVAERCSRVVDLSGHGVVSVGH</sequence>
<evidence type="ECO:0000313" key="5">
    <source>
        <dbReference type="Proteomes" id="UP001597483"/>
    </source>
</evidence>
<organism evidence="4 5">
    <name type="scientific">Amycolatopsis silviterrae</name>
    <dbReference type="NCBI Taxonomy" id="1656914"/>
    <lineage>
        <taxon>Bacteria</taxon>
        <taxon>Bacillati</taxon>
        <taxon>Actinomycetota</taxon>
        <taxon>Actinomycetes</taxon>
        <taxon>Pseudonocardiales</taxon>
        <taxon>Pseudonocardiaceae</taxon>
        <taxon>Amycolatopsis</taxon>
    </lineage>
</organism>
<dbReference type="Pfam" id="PF00005">
    <property type="entry name" value="ABC_tran"/>
    <property type="match status" value="1"/>
</dbReference>
<dbReference type="EMBL" id="JBHUKS010000015">
    <property type="protein sequence ID" value="MFD2470070.1"/>
    <property type="molecule type" value="Genomic_DNA"/>
</dbReference>
<name>A0ABW5H9P6_9PSEU</name>
<dbReference type="SUPFAM" id="SSF52540">
    <property type="entry name" value="P-loop containing nucleoside triphosphate hydrolases"/>
    <property type="match status" value="1"/>
</dbReference>
<dbReference type="Gene3D" id="3.40.50.300">
    <property type="entry name" value="P-loop containing nucleotide triphosphate hydrolases"/>
    <property type="match status" value="1"/>
</dbReference>
<keyword evidence="1" id="KW-0547">Nucleotide-binding</keyword>
<gene>
    <name evidence="4" type="ORF">ACFSVL_21975</name>
</gene>
<comment type="caution">
    <text evidence="4">The sequence shown here is derived from an EMBL/GenBank/DDBJ whole genome shotgun (WGS) entry which is preliminary data.</text>
</comment>